<sequence length="327" mass="37142">MAHDAAYLNLPYQLRTAQTTIQILALSRNNTFDQPLTPDGQQWRTAISYLIDCPKWSRIYWGRHYESPNHVTLLTKWCPGFTIPTFLETHYPAFIDLLEPLLDPTSPPEPPDAISYRSPIRMNRVTTISRLTFDTLSPADRMEASFKFDNYKFKLRENKREKDGVADGGCVAKWAVDPVTGEWSTRPQHISLEAEQQAEQLCWLDNGENIKEACLGQLLRSADSGGRVHHVSWNTISSLDVETWKETGISIFKRPPMSFEDVEMQMVGIVFRREIGGPLQLACYQQELEIVKILIEVGVDASVVDETNDTLLQIACFSKSGLYDEGI</sequence>
<dbReference type="SUPFAM" id="SSF48403">
    <property type="entry name" value="Ankyrin repeat"/>
    <property type="match status" value="1"/>
</dbReference>
<dbReference type="PROSITE" id="PS50088">
    <property type="entry name" value="ANK_REPEAT"/>
    <property type="match status" value="1"/>
</dbReference>
<dbReference type="AlphaFoldDB" id="A0A8H4RN78"/>
<name>A0A8H4RN78_9HELO</name>
<accession>A0A8H4RN78</accession>
<evidence type="ECO:0008006" key="4">
    <source>
        <dbReference type="Google" id="ProtNLM"/>
    </source>
</evidence>
<gene>
    <name evidence="2" type="ORF">G7Y89_g6294</name>
</gene>
<organism evidence="2 3">
    <name type="scientific">Cudoniella acicularis</name>
    <dbReference type="NCBI Taxonomy" id="354080"/>
    <lineage>
        <taxon>Eukaryota</taxon>
        <taxon>Fungi</taxon>
        <taxon>Dikarya</taxon>
        <taxon>Ascomycota</taxon>
        <taxon>Pezizomycotina</taxon>
        <taxon>Leotiomycetes</taxon>
        <taxon>Helotiales</taxon>
        <taxon>Tricladiaceae</taxon>
        <taxon>Cudoniella</taxon>
    </lineage>
</organism>
<keyword evidence="1" id="KW-0040">ANK repeat</keyword>
<dbReference type="InterPro" id="IPR036770">
    <property type="entry name" value="Ankyrin_rpt-contain_sf"/>
</dbReference>
<evidence type="ECO:0000313" key="3">
    <source>
        <dbReference type="Proteomes" id="UP000566819"/>
    </source>
</evidence>
<feature type="repeat" description="ANK" evidence="1">
    <location>
        <begin position="278"/>
        <end position="306"/>
    </location>
</feature>
<keyword evidence="3" id="KW-1185">Reference proteome</keyword>
<dbReference type="InterPro" id="IPR002110">
    <property type="entry name" value="Ankyrin_rpt"/>
</dbReference>
<comment type="caution">
    <text evidence="2">The sequence shown here is derived from an EMBL/GenBank/DDBJ whole genome shotgun (WGS) entry which is preliminary data.</text>
</comment>
<evidence type="ECO:0000256" key="1">
    <source>
        <dbReference type="PROSITE-ProRule" id="PRU00023"/>
    </source>
</evidence>
<dbReference type="Gene3D" id="1.25.40.20">
    <property type="entry name" value="Ankyrin repeat-containing domain"/>
    <property type="match status" value="1"/>
</dbReference>
<dbReference type="Proteomes" id="UP000566819">
    <property type="component" value="Unassembled WGS sequence"/>
</dbReference>
<dbReference type="OrthoDB" id="3830579at2759"/>
<reference evidence="2 3" key="1">
    <citation type="submission" date="2020-03" db="EMBL/GenBank/DDBJ databases">
        <title>Draft Genome Sequence of Cudoniella acicularis.</title>
        <authorList>
            <person name="Buettner E."/>
            <person name="Kellner H."/>
        </authorList>
    </citation>
    <scope>NUCLEOTIDE SEQUENCE [LARGE SCALE GENOMIC DNA]</scope>
    <source>
        <strain evidence="2 3">DSM 108380</strain>
    </source>
</reference>
<proteinExistence type="predicted"/>
<protein>
    <recommendedName>
        <fullName evidence="4">Ankyrin</fullName>
    </recommendedName>
</protein>
<dbReference type="EMBL" id="JAAMPI010000405">
    <property type="protein sequence ID" value="KAF4631839.1"/>
    <property type="molecule type" value="Genomic_DNA"/>
</dbReference>
<evidence type="ECO:0000313" key="2">
    <source>
        <dbReference type="EMBL" id="KAF4631839.1"/>
    </source>
</evidence>